<evidence type="ECO:0000256" key="5">
    <source>
        <dbReference type="ARBA" id="ARBA00022806"/>
    </source>
</evidence>
<evidence type="ECO:0000256" key="12">
    <source>
        <dbReference type="ARBA" id="ARBA00044550"/>
    </source>
</evidence>
<dbReference type="NCBIfam" id="TIGR00614">
    <property type="entry name" value="recQ_fam"/>
    <property type="match status" value="1"/>
</dbReference>
<dbReference type="FunFam" id="3.40.50.300:FF:001389">
    <property type="entry name" value="ATP-dependent DNA helicase RecQ"/>
    <property type="match status" value="1"/>
</dbReference>
<keyword evidence="4" id="KW-0378">Hydrolase</keyword>
<feature type="domain" description="Helicase ATP-binding" evidence="13">
    <location>
        <begin position="25"/>
        <end position="193"/>
    </location>
</feature>
<dbReference type="Gene3D" id="1.10.10.10">
    <property type="entry name" value="Winged helix-like DNA-binding domain superfamily/Winged helix DNA-binding domain"/>
    <property type="match status" value="1"/>
</dbReference>
<dbReference type="Pfam" id="PF00271">
    <property type="entry name" value="Helicase_C"/>
    <property type="match status" value="1"/>
</dbReference>
<dbReference type="InterPro" id="IPR032284">
    <property type="entry name" value="RecQ_Zn-bd"/>
</dbReference>
<dbReference type="InterPro" id="IPR027417">
    <property type="entry name" value="P-loop_NTPase"/>
</dbReference>
<dbReference type="SMART" id="SM00487">
    <property type="entry name" value="DEXDc"/>
    <property type="match status" value="1"/>
</dbReference>
<evidence type="ECO:0000256" key="10">
    <source>
        <dbReference type="ARBA" id="ARBA00034808"/>
    </source>
</evidence>
<dbReference type="GO" id="GO:0009378">
    <property type="term" value="F:four-way junction helicase activity"/>
    <property type="evidence" value="ECO:0007669"/>
    <property type="project" value="TreeGrafter"/>
</dbReference>
<dbReference type="PANTHER" id="PTHR13710">
    <property type="entry name" value="DNA HELICASE RECQ FAMILY MEMBER"/>
    <property type="match status" value="1"/>
</dbReference>
<dbReference type="STRING" id="1409788.NC99_08850"/>
<dbReference type="EC" id="5.6.2.4" evidence="10"/>
<dbReference type="GO" id="GO:0006310">
    <property type="term" value="P:DNA recombination"/>
    <property type="evidence" value="ECO:0007669"/>
    <property type="project" value="InterPro"/>
</dbReference>
<evidence type="ECO:0000313" key="15">
    <source>
        <dbReference type="EMBL" id="KOH46291.1"/>
    </source>
</evidence>
<organism evidence="15 16">
    <name type="scientific">Sunxiuqinia dokdonensis</name>
    <dbReference type="NCBI Taxonomy" id="1409788"/>
    <lineage>
        <taxon>Bacteria</taxon>
        <taxon>Pseudomonadati</taxon>
        <taxon>Bacteroidota</taxon>
        <taxon>Bacteroidia</taxon>
        <taxon>Marinilabiliales</taxon>
        <taxon>Prolixibacteraceae</taxon>
        <taxon>Sunxiuqinia</taxon>
    </lineage>
</organism>
<evidence type="ECO:0000256" key="3">
    <source>
        <dbReference type="ARBA" id="ARBA00022741"/>
    </source>
</evidence>
<dbReference type="Proteomes" id="UP000036958">
    <property type="component" value="Unassembled WGS sequence"/>
</dbReference>
<dbReference type="GO" id="GO:0005524">
    <property type="term" value="F:ATP binding"/>
    <property type="evidence" value="ECO:0007669"/>
    <property type="project" value="UniProtKB-KW"/>
</dbReference>
<gene>
    <name evidence="15" type="ORF">NC99_08850</name>
</gene>
<evidence type="ECO:0000256" key="1">
    <source>
        <dbReference type="ARBA" id="ARBA00005446"/>
    </source>
</evidence>
<dbReference type="SUPFAM" id="SSF52540">
    <property type="entry name" value="P-loop containing nucleoside triphosphate hydrolases"/>
    <property type="match status" value="1"/>
</dbReference>
<dbReference type="GO" id="GO:0006281">
    <property type="term" value="P:DNA repair"/>
    <property type="evidence" value="ECO:0007669"/>
    <property type="project" value="TreeGrafter"/>
</dbReference>
<dbReference type="GO" id="GO:0003677">
    <property type="term" value="F:DNA binding"/>
    <property type="evidence" value="ECO:0007669"/>
    <property type="project" value="UniProtKB-KW"/>
</dbReference>
<evidence type="ECO:0000256" key="4">
    <source>
        <dbReference type="ARBA" id="ARBA00022801"/>
    </source>
</evidence>
<name>A0A0L8VCW1_9BACT</name>
<dbReference type="GO" id="GO:0046872">
    <property type="term" value="F:metal ion binding"/>
    <property type="evidence" value="ECO:0007669"/>
    <property type="project" value="UniProtKB-KW"/>
</dbReference>
<feature type="domain" description="Helicase C-terminal" evidence="14">
    <location>
        <begin position="217"/>
        <end position="363"/>
    </location>
</feature>
<dbReference type="Pfam" id="PF16124">
    <property type="entry name" value="RecQ_Zn_bind"/>
    <property type="match status" value="1"/>
</dbReference>
<dbReference type="InterPro" id="IPR014001">
    <property type="entry name" value="Helicase_ATP-bd"/>
</dbReference>
<dbReference type="PANTHER" id="PTHR13710:SF105">
    <property type="entry name" value="ATP-DEPENDENT DNA HELICASE Q1"/>
    <property type="match status" value="1"/>
</dbReference>
<reference evidence="16" key="1">
    <citation type="submission" date="2015-07" db="EMBL/GenBank/DDBJ databases">
        <title>Genome sequencing of Sunxiuqinia dokdonensis strain SK.</title>
        <authorList>
            <person name="Ahn S."/>
            <person name="Kim B.-C."/>
        </authorList>
    </citation>
    <scope>NUCLEOTIDE SEQUENCE [LARGE SCALE GENOMIC DNA]</scope>
    <source>
        <strain evidence="16">SK</strain>
    </source>
</reference>
<dbReference type="AlphaFoldDB" id="A0A0L8VCW1"/>
<evidence type="ECO:0000256" key="9">
    <source>
        <dbReference type="ARBA" id="ARBA00034617"/>
    </source>
</evidence>
<keyword evidence="7" id="KW-0238">DNA-binding</keyword>
<dbReference type="RefSeq" id="WP_053180108.1">
    <property type="nucleotide sequence ID" value="NZ_LGIA01000033.1"/>
</dbReference>
<dbReference type="GO" id="GO:0030894">
    <property type="term" value="C:replisome"/>
    <property type="evidence" value="ECO:0007669"/>
    <property type="project" value="TreeGrafter"/>
</dbReference>
<comment type="caution">
    <text evidence="15">The sequence shown here is derived from an EMBL/GenBank/DDBJ whole genome shotgun (WGS) entry which is preliminary data.</text>
</comment>
<keyword evidence="5 15" id="KW-0347">Helicase</keyword>
<evidence type="ECO:0000256" key="7">
    <source>
        <dbReference type="ARBA" id="ARBA00023125"/>
    </source>
</evidence>
<dbReference type="SMART" id="SM00490">
    <property type="entry name" value="HELICc"/>
    <property type="match status" value="1"/>
</dbReference>
<comment type="catalytic activity">
    <reaction evidence="9">
        <text>Couples ATP hydrolysis with the unwinding of duplex DNA by translocating in the 3'-5' direction.</text>
        <dbReference type="EC" id="5.6.2.4"/>
    </reaction>
</comment>
<dbReference type="PROSITE" id="PS51192">
    <property type="entry name" value="HELICASE_ATP_BIND_1"/>
    <property type="match status" value="1"/>
</dbReference>
<dbReference type="GO" id="GO:0016787">
    <property type="term" value="F:hydrolase activity"/>
    <property type="evidence" value="ECO:0007669"/>
    <property type="project" value="UniProtKB-KW"/>
</dbReference>
<dbReference type="PATRIC" id="fig|1409788.3.peg.904"/>
<dbReference type="InterPro" id="IPR011545">
    <property type="entry name" value="DEAD/DEAH_box_helicase_dom"/>
</dbReference>
<proteinExistence type="inferred from homology"/>
<dbReference type="InterPro" id="IPR004589">
    <property type="entry name" value="DNA_helicase_ATP-dep_RecQ"/>
</dbReference>
<dbReference type="Pfam" id="PF00270">
    <property type="entry name" value="DEAD"/>
    <property type="match status" value="1"/>
</dbReference>
<dbReference type="InterPro" id="IPR036388">
    <property type="entry name" value="WH-like_DNA-bd_sf"/>
</dbReference>
<dbReference type="Gene3D" id="3.40.50.300">
    <property type="entry name" value="P-loop containing nucleotide triphosphate hydrolases"/>
    <property type="match status" value="2"/>
</dbReference>
<evidence type="ECO:0000256" key="11">
    <source>
        <dbReference type="ARBA" id="ARBA00044535"/>
    </source>
</evidence>
<protein>
    <recommendedName>
        <fullName evidence="11">ATP-dependent DNA helicase RecQ</fullName>
        <ecNumber evidence="10">5.6.2.4</ecNumber>
    </recommendedName>
    <alternativeName>
        <fullName evidence="12">DNA 3'-5' helicase RecQ</fullName>
    </alternativeName>
</protein>
<evidence type="ECO:0000256" key="8">
    <source>
        <dbReference type="ARBA" id="ARBA00023235"/>
    </source>
</evidence>
<dbReference type="CDD" id="cd17920">
    <property type="entry name" value="DEXHc_RecQ"/>
    <property type="match status" value="1"/>
</dbReference>
<accession>A0A0L8VCW1</accession>
<keyword evidence="6" id="KW-0067">ATP-binding</keyword>
<keyword evidence="2" id="KW-0479">Metal-binding</keyword>
<comment type="similarity">
    <text evidence="1">Belongs to the helicase family. RecQ subfamily.</text>
</comment>
<dbReference type="GO" id="GO:0043138">
    <property type="term" value="F:3'-5' DNA helicase activity"/>
    <property type="evidence" value="ECO:0007669"/>
    <property type="project" value="UniProtKB-EC"/>
</dbReference>
<evidence type="ECO:0000256" key="6">
    <source>
        <dbReference type="ARBA" id="ARBA00022840"/>
    </source>
</evidence>
<dbReference type="PROSITE" id="PS51194">
    <property type="entry name" value="HELICASE_CTER"/>
    <property type="match status" value="1"/>
</dbReference>
<keyword evidence="16" id="KW-1185">Reference proteome</keyword>
<keyword evidence="8" id="KW-0413">Isomerase</keyword>
<dbReference type="EMBL" id="LGIA01000033">
    <property type="protein sequence ID" value="KOH46291.1"/>
    <property type="molecule type" value="Genomic_DNA"/>
</dbReference>
<evidence type="ECO:0000259" key="13">
    <source>
        <dbReference type="PROSITE" id="PS51192"/>
    </source>
</evidence>
<keyword evidence="3" id="KW-0547">Nucleotide-binding</keyword>
<evidence type="ECO:0000313" key="16">
    <source>
        <dbReference type="Proteomes" id="UP000036958"/>
    </source>
</evidence>
<dbReference type="GO" id="GO:0005737">
    <property type="term" value="C:cytoplasm"/>
    <property type="evidence" value="ECO:0007669"/>
    <property type="project" value="TreeGrafter"/>
</dbReference>
<dbReference type="GO" id="GO:0043590">
    <property type="term" value="C:bacterial nucleoid"/>
    <property type="evidence" value="ECO:0007669"/>
    <property type="project" value="TreeGrafter"/>
</dbReference>
<dbReference type="InterPro" id="IPR001650">
    <property type="entry name" value="Helicase_C-like"/>
</dbReference>
<evidence type="ECO:0000259" key="14">
    <source>
        <dbReference type="PROSITE" id="PS51194"/>
    </source>
</evidence>
<sequence length="643" mass="74542">MSDFKSILTRYWGYSNFRPLQEEIIQSIADGNDTLGLMPTGGGKSITFQVYSLAKPGICLVITPLISLMKDQVENLNKKGIKALAIHSGLSQREIKIAFDKASWGDYKFLYLSPERVNTERFKDHLGNMDVNLITVDEAHCISQWGYDFRPSYRKITELRQLLPDVPVLALTATATREVEKDIQKQLDFKKEHVLRKSFFRDNLIYIVREREDKMQYLLQSVQRAKGTGIVYVRSRKLTKEISQYLRKNKISADYYHADLSSLNREKKQDDWKSGKTRVIVATNAFGMGIDKANVRFVIHYGPADSPEAYFQEAGRAGRDGKKAYAVLIYGKSDVLAMKKNVEKSFPDIEVIKNVYQALCNTFQLAVGYGKNQTRDFNLGEFASKYSMQIQTIYNSIKILQREGYLELTDESDNPSRLIFIVGRDDLYKFQVANASFDGFIKLILRSYSGLFADYVPINEELLAKRAGLTIEVVYRFLNHLNSYKIIHYIPRKNTPYIFFPKERIEINRLKISKEHYADRKHDYQKRVDAMIHYSTQKLKCRSQVLLQYFGEKESVRCGNCDVCLERNELGLSKLEFDRLADEIRENLADPCSFDELIMKLKGNEERKIRVIRWLMDNGKIVKRIDNKLEWKRNQQANGAKPE</sequence>
<dbReference type="OrthoDB" id="9763310at2"/>
<evidence type="ECO:0000256" key="2">
    <source>
        <dbReference type="ARBA" id="ARBA00022723"/>
    </source>
</evidence>